<dbReference type="SMART" id="SM00822">
    <property type="entry name" value="PKS_KR"/>
    <property type="match status" value="1"/>
</dbReference>
<organism evidence="8 9">
    <name type="scientific">Mojavia pulchra JT2-VF2</name>
    <dbReference type="NCBI Taxonomy" id="287848"/>
    <lineage>
        <taxon>Bacteria</taxon>
        <taxon>Bacillati</taxon>
        <taxon>Cyanobacteriota</taxon>
        <taxon>Cyanophyceae</taxon>
        <taxon>Nostocales</taxon>
        <taxon>Nostocaceae</taxon>
    </lineage>
</organism>
<dbReference type="SUPFAM" id="SSF52151">
    <property type="entry name" value="FabD/lysophospholipase-like"/>
    <property type="match status" value="1"/>
</dbReference>
<evidence type="ECO:0000256" key="2">
    <source>
        <dbReference type="ARBA" id="ARBA00022553"/>
    </source>
</evidence>
<dbReference type="InterPro" id="IPR050091">
    <property type="entry name" value="PKS_NRPS_Biosynth_Enz"/>
</dbReference>
<dbReference type="Pfam" id="PF00698">
    <property type="entry name" value="Acyl_transf_1"/>
    <property type="match status" value="1"/>
</dbReference>
<dbReference type="InterPro" id="IPR014031">
    <property type="entry name" value="Ketoacyl_synth_C"/>
</dbReference>
<reference evidence="8" key="1">
    <citation type="submission" date="2021-05" db="EMBL/GenBank/DDBJ databases">
        <authorList>
            <person name="Pietrasiak N."/>
            <person name="Ward R."/>
            <person name="Stajich J.E."/>
            <person name="Kurbessoian T."/>
        </authorList>
    </citation>
    <scope>NUCLEOTIDE SEQUENCE</scope>
    <source>
        <strain evidence="8">JT2-VF2</strain>
    </source>
</reference>
<feature type="active site" description="Proton donor; for dehydratase activity" evidence="4">
    <location>
        <position position="1678"/>
    </location>
</feature>
<evidence type="ECO:0000259" key="6">
    <source>
        <dbReference type="PROSITE" id="PS52004"/>
    </source>
</evidence>
<proteinExistence type="predicted"/>
<feature type="domain" description="PKS/mFAS DH" evidence="7">
    <location>
        <begin position="1473"/>
        <end position="1757"/>
    </location>
</feature>
<dbReference type="InterPro" id="IPR049551">
    <property type="entry name" value="PKS_DH_C"/>
</dbReference>
<dbReference type="InterPro" id="IPR013968">
    <property type="entry name" value="PKS_KR"/>
</dbReference>
<dbReference type="InterPro" id="IPR016035">
    <property type="entry name" value="Acyl_Trfase/lysoPLipase"/>
</dbReference>
<dbReference type="Pfam" id="PF00109">
    <property type="entry name" value="ketoacyl-synt"/>
    <property type="match status" value="1"/>
</dbReference>
<dbReference type="Pfam" id="PF14765">
    <property type="entry name" value="PS-DH"/>
    <property type="match status" value="1"/>
</dbReference>
<dbReference type="PANTHER" id="PTHR43775:SF37">
    <property type="entry name" value="SI:DKEY-61P9.11"/>
    <property type="match status" value="1"/>
</dbReference>
<dbReference type="PROSITE" id="PS52019">
    <property type="entry name" value="PKS_MFAS_DH"/>
    <property type="match status" value="1"/>
</dbReference>
<sequence length="1953" mass="212341">MKGAIAIIGMACQFPDARSPIELWENVLAQRRAFRRIPSERLSLEDYWSDDRNAVDSTYATQAALIEGYEFDRLRFRVAGNTFRSADFVHWLALDVATQALNDAGFIQHKILPNERTGVLVGNTLTGEFSRANTLRLRWPYVHRVVDTTLAKADFSPQQRSAFLQELEATYKAPFPEISEETLAGNLSNTIAGRICNYYDLKGGGYTVDGACSSSLLAVANACTALVVGDLDVAIVGGIDLSLDPFELIGFAKAGALASDEMRVYDTRSNGFWPGEGCGFVVLMRYDDAIAQHHQVYAVIRGWGISSDGKGGITRPEVEGQLLALNRAYHRAGFDAATVAYFEGHGTGTKVGDATELQVLSQIRQSVAIDTPLAVISSIKANIGHTKAAAGIAGLIKATMALHRQILPPMPSCTQVHPQLAQQSSTLRVLNCGELWTTNSQLRAGVSAMGFGGINTHVVLEGIGTRRQALSTQEHILLSSAQDAELLLLAAEDAISLLQQVEHLLTLAPKLSYSELTDLAAELERNLTNHPVRAAIVTSTPQELTTQLEILQSWLKEEITVRLDSRMGVFLGVPIDKPQIGFLFPGQASPTYFNGGAWERRFECVQDLYQWANLSQNSDGTATAVAQPAIVSASMAGLRVLNKFGIEASVSVGHSLGELSALHWAGAFDEAELLRIATVRGQTMTKVGNTLGAMASIQATQTVVENLINGDRVVIAGLNSPQQTVISGEVTGVTTVVNRAQAMGLKAVSLPVSHAFHSPLVADAAQPFADYLGQEAFQILQRTVFSTVTGRAIDYTEDLRSLLQRQITATVRFIEAVTKAAAGVNLLIEVGPGRVLSGLVTEFIDVPIVSLDASGSSFKGLLQAVGAAFVVGTPIKHKQLFGDRFTRPFDLNWQPRFFVNPCELAPRLQEAKGQGQRSKGENEKLSLSPYSMSQAIEGTTLSTHQEMEYPGTFNKSPLELVCQLVAQRAELPVSAIANEHRLLSDLHLNSITVSQIVVEAARSLNLAPPIAPISYADATVAEVAQALGELLRLASSQADSIEERLPAGVDAWVRTFTVELVERSLPRCQISADLPGSWKVITTTAHPLAEPLQQAFQHFEGNGVVVCLPTEFNLGTASLQELPHIDLLLKGYSAVLAQENARFVLVQQGGGGAGFARTLYLETPQVTTCVVNLPMDHPQAVEWILAEARAAIGYSQAHYDRLGKRHEPVLKVLPQLETSAVPLKANDVLLVTGGGKGITAECAFALATETGVRLVLLGRSQPDQDPELLTNLDRMTAAGIEFRYIATDITDAVAVKSAIQIAEAAFGSISAILHGAARNVPQLLSNLEQQDFLHTLAPKVQGLQNVLVAVNPDNLQLLIAFGSIIARTGLPGEADYALANEWLVHLVERWQADHPHCRCLAIEWSLWSEVGMGSRLGSIDTLLRQGITPIPTEQGITMLRHLLTQPLAGCAIATGRFGGLPTLQLEQPELPFLRFLEQPRVYYPGVELIVDATLSTGTDLYLNDHQFQGERVFPAVLGLEAMAQVAMALAKTEQLPVFEQVKFDRPVIVAESTPLKIQIAALMHEPGHIEVTLRSEQTAFAVDHFRATCWFGKQGSEIGQLSTHAPNLESVADSVSLNPQRDLYGKILFHQGRFQRLSSYRQLRAKECLAEIAPDRGSNWFSSYLPAQLVLGNPAARDAAVHALQACIPQATILPTAVERLELSSLSSTEPQFVYAKERSHDGNTFIYDLEIFDRSGQILERWQGLQLKVIQSSPAKNPWVESLLGPYLERRIRERFPSADIAVIVDCDSNVERRVRSDRAIQQAIGSKVPIWRRADGKPFVLGCQQVSVSHAEPLTIAIASKGAIGCDVEPVVPRPVSVWQDLLGTERFKIAEIIHQERKEDQNTAATRIWTAIECLKKAGAIENAPLILANLAISGDEVLLQSGDFLISTFDISVQSFAHKLVFTVLLKKQ</sequence>
<reference evidence="8" key="2">
    <citation type="journal article" date="2022" name="Microbiol. Resour. Announc.">
        <title>Metagenome Sequencing to Explore Phylogenomics of Terrestrial Cyanobacteria.</title>
        <authorList>
            <person name="Ward R.D."/>
            <person name="Stajich J.E."/>
            <person name="Johansen J.R."/>
            <person name="Huntemann M."/>
            <person name="Clum A."/>
            <person name="Foster B."/>
            <person name="Foster B."/>
            <person name="Roux S."/>
            <person name="Palaniappan K."/>
            <person name="Varghese N."/>
            <person name="Mukherjee S."/>
            <person name="Reddy T.B.K."/>
            <person name="Daum C."/>
            <person name="Copeland A."/>
            <person name="Chen I.A."/>
            <person name="Ivanova N.N."/>
            <person name="Kyrpides N.C."/>
            <person name="Shapiro N."/>
            <person name="Eloe-Fadrosh E.A."/>
            <person name="Pietrasiak N."/>
        </authorList>
    </citation>
    <scope>NUCLEOTIDE SEQUENCE</scope>
    <source>
        <strain evidence="8">JT2-VF2</strain>
    </source>
</reference>
<keyword evidence="2" id="KW-0597">Phosphoprotein</keyword>
<dbReference type="InterPro" id="IPR036736">
    <property type="entry name" value="ACP-like_sf"/>
</dbReference>
<dbReference type="InterPro" id="IPR049552">
    <property type="entry name" value="PKS_DH_N"/>
</dbReference>
<feature type="region of interest" description="N-terminal hotdog fold" evidence="4">
    <location>
        <begin position="1473"/>
        <end position="1596"/>
    </location>
</feature>
<evidence type="ECO:0000313" key="9">
    <source>
        <dbReference type="Proteomes" id="UP000715781"/>
    </source>
</evidence>
<dbReference type="SUPFAM" id="SSF51735">
    <property type="entry name" value="NAD(P)-binding Rossmann-fold domains"/>
    <property type="match status" value="1"/>
</dbReference>
<feature type="domain" description="Carrier" evidence="5">
    <location>
        <begin position="955"/>
        <end position="1031"/>
    </location>
</feature>
<dbReference type="SUPFAM" id="SSF47336">
    <property type="entry name" value="ACP-like"/>
    <property type="match status" value="1"/>
</dbReference>
<dbReference type="InterPro" id="IPR001227">
    <property type="entry name" value="Ac_transferase_dom_sf"/>
</dbReference>
<evidence type="ECO:0000259" key="7">
    <source>
        <dbReference type="PROSITE" id="PS52019"/>
    </source>
</evidence>
<name>A0A951Q475_9NOST</name>
<evidence type="ECO:0000256" key="3">
    <source>
        <dbReference type="ARBA" id="ARBA00022679"/>
    </source>
</evidence>
<dbReference type="GO" id="GO:0004312">
    <property type="term" value="F:fatty acid synthase activity"/>
    <property type="evidence" value="ECO:0007669"/>
    <property type="project" value="TreeGrafter"/>
</dbReference>
<dbReference type="Gene3D" id="3.40.50.720">
    <property type="entry name" value="NAD(P)-binding Rossmann-like Domain"/>
    <property type="match status" value="1"/>
</dbReference>
<dbReference type="Gene3D" id="3.40.47.10">
    <property type="match status" value="1"/>
</dbReference>
<evidence type="ECO:0000259" key="5">
    <source>
        <dbReference type="PROSITE" id="PS50075"/>
    </source>
</evidence>
<protein>
    <submittedName>
        <fullName evidence="8">SDR family NAD(P)-dependent oxidoreductase</fullName>
    </submittedName>
</protein>
<accession>A0A951Q475</accession>
<dbReference type="InterPro" id="IPR036291">
    <property type="entry name" value="NAD(P)-bd_dom_sf"/>
</dbReference>
<dbReference type="Gene3D" id="1.10.1200.10">
    <property type="entry name" value="ACP-like"/>
    <property type="match status" value="1"/>
</dbReference>
<dbReference type="InterPro" id="IPR014030">
    <property type="entry name" value="Ketoacyl_synth_N"/>
</dbReference>
<keyword evidence="3" id="KW-0808">Transferase</keyword>
<dbReference type="SMART" id="SM00825">
    <property type="entry name" value="PKS_KS"/>
    <property type="match status" value="1"/>
</dbReference>
<dbReference type="Pfam" id="PF08659">
    <property type="entry name" value="KR"/>
    <property type="match status" value="1"/>
</dbReference>
<dbReference type="Pfam" id="PF21089">
    <property type="entry name" value="PKS_DH_N"/>
    <property type="match status" value="1"/>
</dbReference>
<dbReference type="InterPro" id="IPR009081">
    <property type="entry name" value="PP-bd_ACP"/>
</dbReference>
<feature type="active site" description="Proton acceptor; for dehydratase activity" evidence="4">
    <location>
        <position position="1505"/>
    </location>
</feature>
<dbReference type="InterPro" id="IPR020841">
    <property type="entry name" value="PKS_Beta-ketoAc_synthase_dom"/>
</dbReference>
<dbReference type="CDD" id="cd00833">
    <property type="entry name" value="PKS"/>
    <property type="match status" value="1"/>
</dbReference>
<dbReference type="PROSITE" id="PS50075">
    <property type="entry name" value="CARRIER"/>
    <property type="match status" value="1"/>
</dbReference>
<dbReference type="Gene3D" id="3.10.129.110">
    <property type="entry name" value="Polyketide synthase dehydratase"/>
    <property type="match status" value="1"/>
</dbReference>
<dbReference type="InterPro" id="IPR014043">
    <property type="entry name" value="Acyl_transferase_dom"/>
</dbReference>
<dbReference type="InterPro" id="IPR016036">
    <property type="entry name" value="Malonyl_transacylase_ACP-bd"/>
</dbReference>
<dbReference type="SUPFAM" id="SSF55048">
    <property type="entry name" value="Probable ACP-binding domain of malonyl-CoA ACP transacylase"/>
    <property type="match status" value="1"/>
</dbReference>
<dbReference type="GO" id="GO:0071770">
    <property type="term" value="P:DIM/DIP cell wall layer assembly"/>
    <property type="evidence" value="ECO:0007669"/>
    <property type="project" value="TreeGrafter"/>
</dbReference>
<dbReference type="InterPro" id="IPR042104">
    <property type="entry name" value="PKS_dehydratase_sf"/>
</dbReference>
<dbReference type="Gene3D" id="3.40.366.10">
    <property type="entry name" value="Malonyl-Coenzyme A Acyl Carrier Protein, domain 2"/>
    <property type="match status" value="1"/>
</dbReference>
<feature type="region of interest" description="C-terminal hotdog fold" evidence="4">
    <location>
        <begin position="1612"/>
        <end position="1757"/>
    </location>
</feature>
<gene>
    <name evidence="8" type="ORF">KME32_28805</name>
</gene>
<dbReference type="EMBL" id="JAHHHN010000029">
    <property type="protein sequence ID" value="MBW4565031.1"/>
    <property type="molecule type" value="Genomic_DNA"/>
</dbReference>
<dbReference type="SMART" id="SM00827">
    <property type="entry name" value="PKS_AT"/>
    <property type="match status" value="1"/>
</dbReference>
<dbReference type="PROSITE" id="PS52004">
    <property type="entry name" value="KS3_2"/>
    <property type="match status" value="1"/>
</dbReference>
<feature type="domain" description="Ketosynthase family 3 (KS3)" evidence="6">
    <location>
        <begin position="2"/>
        <end position="462"/>
    </location>
</feature>
<evidence type="ECO:0000256" key="4">
    <source>
        <dbReference type="PROSITE-ProRule" id="PRU01363"/>
    </source>
</evidence>
<dbReference type="InterPro" id="IPR016039">
    <property type="entry name" value="Thiolase-like"/>
</dbReference>
<dbReference type="GO" id="GO:0005886">
    <property type="term" value="C:plasma membrane"/>
    <property type="evidence" value="ECO:0007669"/>
    <property type="project" value="TreeGrafter"/>
</dbReference>
<dbReference type="GO" id="GO:0006633">
    <property type="term" value="P:fatty acid biosynthetic process"/>
    <property type="evidence" value="ECO:0007669"/>
    <property type="project" value="TreeGrafter"/>
</dbReference>
<dbReference type="Pfam" id="PF02801">
    <property type="entry name" value="Ketoacyl-synt_C"/>
    <property type="match status" value="1"/>
</dbReference>
<comment type="caution">
    <text evidence="8">The sequence shown here is derived from an EMBL/GenBank/DDBJ whole genome shotgun (WGS) entry which is preliminary data.</text>
</comment>
<dbReference type="InterPro" id="IPR049900">
    <property type="entry name" value="PKS_mFAS_DH"/>
</dbReference>
<evidence type="ECO:0000256" key="1">
    <source>
        <dbReference type="ARBA" id="ARBA00022450"/>
    </source>
</evidence>
<dbReference type="Proteomes" id="UP000715781">
    <property type="component" value="Unassembled WGS sequence"/>
</dbReference>
<dbReference type="InterPro" id="IPR057326">
    <property type="entry name" value="KR_dom"/>
</dbReference>
<dbReference type="PANTHER" id="PTHR43775">
    <property type="entry name" value="FATTY ACID SYNTHASE"/>
    <property type="match status" value="1"/>
</dbReference>
<dbReference type="CDD" id="cd08953">
    <property type="entry name" value="KR_2_SDR_x"/>
    <property type="match status" value="1"/>
</dbReference>
<evidence type="ECO:0000313" key="8">
    <source>
        <dbReference type="EMBL" id="MBW4565031.1"/>
    </source>
</evidence>
<dbReference type="SUPFAM" id="SSF53901">
    <property type="entry name" value="Thiolase-like"/>
    <property type="match status" value="1"/>
</dbReference>
<dbReference type="GO" id="GO:0005737">
    <property type="term" value="C:cytoplasm"/>
    <property type="evidence" value="ECO:0007669"/>
    <property type="project" value="TreeGrafter"/>
</dbReference>
<keyword evidence="1" id="KW-0596">Phosphopantetheine</keyword>